<dbReference type="PANTHER" id="PTHR11365:SF23">
    <property type="entry name" value="HYPOTHETICAL 5-OXOPROLINASE (EUROFUNG)-RELATED"/>
    <property type="match status" value="1"/>
</dbReference>
<organism evidence="2 3">
    <name type="scientific">Compostibacillus humi</name>
    <dbReference type="NCBI Taxonomy" id="1245525"/>
    <lineage>
        <taxon>Bacteria</taxon>
        <taxon>Bacillati</taxon>
        <taxon>Bacillota</taxon>
        <taxon>Bacilli</taxon>
        <taxon>Bacillales</taxon>
        <taxon>Bacillaceae</taxon>
        <taxon>Compostibacillus</taxon>
    </lineage>
</organism>
<dbReference type="EMBL" id="BMEV01000005">
    <property type="protein sequence ID" value="GGH69857.1"/>
    <property type="molecule type" value="Genomic_DNA"/>
</dbReference>
<feature type="domain" description="Hydantoinase/oxoprolinase N-terminal" evidence="1">
    <location>
        <begin position="6"/>
        <end position="89"/>
    </location>
</feature>
<comment type="caution">
    <text evidence="2">The sequence shown here is derived from an EMBL/GenBank/DDBJ whole genome shotgun (WGS) entry which is preliminary data.</text>
</comment>
<accession>A0A8J2ZPT3</accession>
<dbReference type="GO" id="GO:0005829">
    <property type="term" value="C:cytosol"/>
    <property type="evidence" value="ECO:0007669"/>
    <property type="project" value="TreeGrafter"/>
</dbReference>
<keyword evidence="3" id="KW-1185">Reference proteome</keyword>
<dbReference type="Pfam" id="PF05378">
    <property type="entry name" value="Hydant_A_N"/>
    <property type="match status" value="1"/>
</dbReference>
<dbReference type="PANTHER" id="PTHR11365">
    <property type="entry name" value="5-OXOPROLINASE RELATED"/>
    <property type="match status" value="1"/>
</dbReference>
<dbReference type="InterPro" id="IPR043129">
    <property type="entry name" value="ATPase_NBD"/>
</dbReference>
<evidence type="ECO:0000259" key="1">
    <source>
        <dbReference type="Pfam" id="PF05378"/>
    </source>
</evidence>
<proteinExistence type="predicted"/>
<dbReference type="GO" id="GO:0017168">
    <property type="term" value="F:5-oxoprolinase (ATP-hydrolyzing) activity"/>
    <property type="evidence" value="ECO:0007669"/>
    <property type="project" value="TreeGrafter"/>
</dbReference>
<evidence type="ECO:0000313" key="2">
    <source>
        <dbReference type="EMBL" id="GGH69857.1"/>
    </source>
</evidence>
<dbReference type="Proteomes" id="UP000602050">
    <property type="component" value="Unassembled WGS sequence"/>
</dbReference>
<dbReference type="GO" id="GO:0006749">
    <property type="term" value="P:glutathione metabolic process"/>
    <property type="evidence" value="ECO:0007669"/>
    <property type="project" value="TreeGrafter"/>
</dbReference>
<reference evidence="2" key="2">
    <citation type="submission" date="2020-09" db="EMBL/GenBank/DDBJ databases">
        <authorList>
            <person name="Sun Q."/>
            <person name="Zhou Y."/>
        </authorList>
    </citation>
    <scope>NUCLEOTIDE SEQUENCE</scope>
    <source>
        <strain evidence="2">CGMCC 1.12360</strain>
    </source>
</reference>
<name>A0A8J2ZPT3_9BACI</name>
<dbReference type="InterPro" id="IPR045079">
    <property type="entry name" value="Oxoprolinase-like"/>
</dbReference>
<evidence type="ECO:0000313" key="3">
    <source>
        <dbReference type="Proteomes" id="UP000602050"/>
    </source>
</evidence>
<protein>
    <recommendedName>
        <fullName evidence="1">Hydantoinase/oxoprolinase N-terminal domain-containing protein</fullName>
    </recommendedName>
</protein>
<reference evidence="2" key="1">
    <citation type="journal article" date="2014" name="Int. J. Syst. Evol. Microbiol.">
        <title>Complete genome sequence of Corynebacterium casei LMG S-19264T (=DSM 44701T), isolated from a smear-ripened cheese.</title>
        <authorList>
            <consortium name="US DOE Joint Genome Institute (JGI-PGF)"/>
            <person name="Walter F."/>
            <person name="Albersmeier A."/>
            <person name="Kalinowski J."/>
            <person name="Ruckert C."/>
        </authorList>
    </citation>
    <scope>NUCLEOTIDE SEQUENCE</scope>
    <source>
        <strain evidence="2">CGMCC 1.12360</strain>
    </source>
</reference>
<sequence length="93" mass="10341">MSTYLLGIDVGGTFTDFVSYNTKTREIEVWKNLSTPEQPIEGVLNGLSRFEDVTSIQQILHGTTIATNAILERKGSKVAYVTTKGFKDIPFIQ</sequence>
<dbReference type="AlphaFoldDB" id="A0A8J2ZPT3"/>
<dbReference type="SUPFAM" id="SSF53067">
    <property type="entry name" value="Actin-like ATPase domain"/>
    <property type="match status" value="1"/>
</dbReference>
<gene>
    <name evidence="2" type="ORF">GCM10010978_04220</name>
</gene>
<dbReference type="InterPro" id="IPR008040">
    <property type="entry name" value="Hydant_A_N"/>
</dbReference>